<dbReference type="AlphaFoldDB" id="A0A841HQ40"/>
<evidence type="ECO:0000313" key="1">
    <source>
        <dbReference type="EMBL" id="MBB6094883.1"/>
    </source>
</evidence>
<organism evidence="1 2">
    <name type="scientific">Povalibacter uvarum</name>
    <dbReference type="NCBI Taxonomy" id="732238"/>
    <lineage>
        <taxon>Bacteria</taxon>
        <taxon>Pseudomonadati</taxon>
        <taxon>Pseudomonadota</taxon>
        <taxon>Gammaproteobacteria</taxon>
        <taxon>Steroidobacterales</taxon>
        <taxon>Steroidobacteraceae</taxon>
        <taxon>Povalibacter</taxon>
    </lineage>
</organism>
<name>A0A841HQ40_9GAMM</name>
<evidence type="ECO:0008006" key="3">
    <source>
        <dbReference type="Google" id="ProtNLM"/>
    </source>
</evidence>
<dbReference type="Proteomes" id="UP000588068">
    <property type="component" value="Unassembled WGS sequence"/>
</dbReference>
<dbReference type="RefSeq" id="WP_184334276.1">
    <property type="nucleotide sequence ID" value="NZ_JACHHZ010000004.1"/>
</dbReference>
<gene>
    <name evidence="1" type="ORF">HNQ60_003770</name>
</gene>
<dbReference type="PIRSF" id="PIRSF037225">
    <property type="entry name" value="UCP037225"/>
    <property type="match status" value="1"/>
</dbReference>
<dbReference type="EMBL" id="JACHHZ010000004">
    <property type="protein sequence ID" value="MBB6094883.1"/>
    <property type="molecule type" value="Genomic_DNA"/>
</dbReference>
<evidence type="ECO:0000313" key="2">
    <source>
        <dbReference type="Proteomes" id="UP000588068"/>
    </source>
</evidence>
<protein>
    <recommendedName>
        <fullName evidence="3">CPXCG motif-containing cysteine-rich protein</fullName>
    </recommendedName>
</protein>
<accession>A0A841HQ40</accession>
<sequence length="61" mass="6479">MLETTAEVMCPHCGETITLFLDLSIEEQSYIEDCSVCCQPMTVSYSTADGGLAGLNVEAAS</sequence>
<keyword evidence="2" id="KW-1185">Reference proteome</keyword>
<dbReference type="Pfam" id="PF14255">
    <property type="entry name" value="Zn_ribbon_21"/>
    <property type="match status" value="1"/>
</dbReference>
<reference evidence="1 2" key="1">
    <citation type="submission" date="2020-08" db="EMBL/GenBank/DDBJ databases">
        <title>Genomic Encyclopedia of Type Strains, Phase IV (KMG-IV): sequencing the most valuable type-strain genomes for metagenomic binning, comparative biology and taxonomic classification.</title>
        <authorList>
            <person name="Goeker M."/>
        </authorList>
    </citation>
    <scope>NUCLEOTIDE SEQUENCE [LARGE SCALE GENOMIC DNA]</scope>
    <source>
        <strain evidence="1 2">DSM 26723</strain>
    </source>
</reference>
<dbReference type="InterPro" id="IPR025990">
    <property type="entry name" value="zinc_ribbon_bacterial"/>
</dbReference>
<comment type="caution">
    <text evidence="1">The sequence shown here is derived from an EMBL/GenBank/DDBJ whole genome shotgun (WGS) entry which is preliminary data.</text>
</comment>
<proteinExistence type="predicted"/>
<dbReference type="InterPro" id="IPR017143">
    <property type="entry name" value="UCP037225"/>
</dbReference>